<keyword evidence="1" id="KW-0479">Metal-binding</keyword>
<evidence type="ECO:0000313" key="11">
    <source>
        <dbReference type="Proteomes" id="UP000800040"/>
    </source>
</evidence>
<proteinExistence type="predicted"/>
<evidence type="ECO:0000256" key="5">
    <source>
        <dbReference type="ARBA" id="ARBA00044085"/>
    </source>
</evidence>
<sequence>MYTLLLLAVLLTVLLPPVAASSPIMDYAPPTLNPLHSDTEDMFDSLSVLCQFCCEFFNKCRCVIPQAQFVAAQALHNQHDAFPMSLPDRDQHQTEADLAPIYDWVQRQPLNNEHVRRIDANETRVQPNTIQAHLEDIYIPGDRLPIQQPASRKSTQRRQAPRPGGFTCNMRNCDKTFNRQCELNRHQKTHLVPSERPHKCSDCAVSFLYPKDLHRHKRTHTDPSSPSVVTFRCQHPGCGKLDGFSRRDNLLRHQRRLHPYMVAAK</sequence>
<dbReference type="PROSITE" id="PS50157">
    <property type="entry name" value="ZINC_FINGER_C2H2_2"/>
    <property type="match status" value="2"/>
</dbReference>
<dbReference type="EMBL" id="ML975404">
    <property type="protein sequence ID" value="KAF1830233.1"/>
    <property type="molecule type" value="Genomic_DNA"/>
</dbReference>
<dbReference type="GO" id="GO:0000981">
    <property type="term" value="F:DNA-binding transcription factor activity, RNA polymerase II-specific"/>
    <property type="evidence" value="ECO:0007669"/>
    <property type="project" value="TreeGrafter"/>
</dbReference>
<keyword evidence="2" id="KW-0677">Repeat</keyword>
<protein>
    <recommendedName>
        <fullName evidence="5">C2H2 type master regulator of conidiophore development brlA</fullName>
    </recommendedName>
</protein>
<dbReference type="PANTHER" id="PTHR14003:SF19">
    <property type="entry name" value="YY2 TRANSCRIPTION FACTOR"/>
    <property type="match status" value="1"/>
</dbReference>
<evidence type="ECO:0000256" key="4">
    <source>
        <dbReference type="ARBA" id="ARBA00022833"/>
    </source>
</evidence>
<keyword evidence="11" id="KW-1185">Reference proteome</keyword>
<dbReference type="GO" id="GO:0000785">
    <property type="term" value="C:chromatin"/>
    <property type="evidence" value="ECO:0007669"/>
    <property type="project" value="TreeGrafter"/>
</dbReference>
<feature type="signal peptide" evidence="8">
    <location>
        <begin position="1"/>
        <end position="20"/>
    </location>
</feature>
<reference evidence="10" key="1">
    <citation type="submission" date="2020-01" db="EMBL/GenBank/DDBJ databases">
        <authorList>
            <consortium name="DOE Joint Genome Institute"/>
            <person name="Haridas S."/>
            <person name="Albert R."/>
            <person name="Binder M."/>
            <person name="Bloem J."/>
            <person name="Labutti K."/>
            <person name="Salamov A."/>
            <person name="Andreopoulos B."/>
            <person name="Baker S.E."/>
            <person name="Barry K."/>
            <person name="Bills G."/>
            <person name="Bluhm B.H."/>
            <person name="Cannon C."/>
            <person name="Castanera R."/>
            <person name="Culley D.E."/>
            <person name="Daum C."/>
            <person name="Ezra D."/>
            <person name="Gonzalez J.B."/>
            <person name="Henrissat B."/>
            <person name="Kuo A."/>
            <person name="Liang C."/>
            <person name="Lipzen A."/>
            <person name="Lutzoni F."/>
            <person name="Magnuson J."/>
            <person name="Mondo S."/>
            <person name="Nolan M."/>
            <person name="Ohm R."/>
            <person name="Pangilinan J."/>
            <person name="Park H.-J."/>
            <person name="Ramirez L."/>
            <person name="Alfaro M."/>
            <person name="Sun H."/>
            <person name="Tritt A."/>
            <person name="Yoshinaga Y."/>
            <person name="Zwiers L.-H."/>
            <person name="Turgeon B.G."/>
            <person name="Goodwin S.B."/>
            <person name="Spatafora J.W."/>
            <person name="Crous P.W."/>
            <person name="Grigoriev I.V."/>
        </authorList>
    </citation>
    <scope>NUCLEOTIDE SEQUENCE</scope>
    <source>
        <strain evidence="10">P77</strain>
    </source>
</reference>
<evidence type="ECO:0000256" key="1">
    <source>
        <dbReference type="ARBA" id="ARBA00022723"/>
    </source>
</evidence>
<dbReference type="GO" id="GO:0008270">
    <property type="term" value="F:zinc ion binding"/>
    <property type="evidence" value="ECO:0007669"/>
    <property type="project" value="UniProtKB-KW"/>
</dbReference>
<evidence type="ECO:0000256" key="3">
    <source>
        <dbReference type="ARBA" id="ARBA00022771"/>
    </source>
</evidence>
<keyword evidence="3 6" id="KW-0863">Zinc-finger</keyword>
<dbReference type="OrthoDB" id="8922241at2759"/>
<keyword evidence="8" id="KW-0732">Signal</keyword>
<dbReference type="Proteomes" id="UP000800040">
    <property type="component" value="Unassembled WGS sequence"/>
</dbReference>
<evidence type="ECO:0000313" key="10">
    <source>
        <dbReference type="EMBL" id="KAF1830233.1"/>
    </source>
</evidence>
<evidence type="ECO:0000256" key="2">
    <source>
        <dbReference type="ARBA" id="ARBA00022737"/>
    </source>
</evidence>
<dbReference type="InterPro" id="IPR036236">
    <property type="entry name" value="Znf_C2H2_sf"/>
</dbReference>
<dbReference type="GO" id="GO:0000978">
    <property type="term" value="F:RNA polymerase II cis-regulatory region sequence-specific DNA binding"/>
    <property type="evidence" value="ECO:0007669"/>
    <property type="project" value="TreeGrafter"/>
</dbReference>
<gene>
    <name evidence="10" type="ORF">BDW02DRAFT_110661</name>
</gene>
<organism evidence="10 11">
    <name type="scientific">Decorospora gaudefroyi</name>
    <dbReference type="NCBI Taxonomy" id="184978"/>
    <lineage>
        <taxon>Eukaryota</taxon>
        <taxon>Fungi</taxon>
        <taxon>Dikarya</taxon>
        <taxon>Ascomycota</taxon>
        <taxon>Pezizomycotina</taxon>
        <taxon>Dothideomycetes</taxon>
        <taxon>Pleosporomycetidae</taxon>
        <taxon>Pleosporales</taxon>
        <taxon>Pleosporineae</taxon>
        <taxon>Pleosporaceae</taxon>
        <taxon>Decorospora</taxon>
    </lineage>
</organism>
<feature type="domain" description="C2H2-type" evidence="9">
    <location>
        <begin position="198"/>
        <end position="225"/>
    </location>
</feature>
<dbReference type="PROSITE" id="PS00028">
    <property type="entry name" value="ZINC_FINGER_C2H2_1"/>
    <property type="match status" value="2"/>
</dbReference>
<dbReference type="Gene3D" id="3.30.160.60">
    <property type="entry name" value="Classic Zinc Finger"/>
    <property type="match status" value="3"/>
</dbReference>
<dbReference type="Pfam" id="PF00096">
    <property type="entry name" value="zf-C2H2"/>
    <property type="match status" value="1"/>
</dbReference>
<evidence type="ECO:0000259" key="9">
    <source>
        <dbReference type="PROSITE" id="PS50157"/>
    </source>
</evidence>
<feature type="domain" description="C2H2-type" evidence="9">
    <location>
        <begin position="166"/>
        <end position="190"/>
    </location>
</feature>
<dbReference type="InterPro" id="IPR013087">
    <property type="entry name" value="Znf_C2H2_type"/>
</dbReference>
<dbReference type="SUPFAM" id="SSF57667">
    <property type="entry name" value="beta-beta-alpha zinc fingers"/>
    <property type="match status" value="2"/>
</dbReference>
<keyword evidence="4" id="KW-0862">Zinc</keyword>
<evidence type="ECO:0000256" key="8">
    <source>
        <dbReference type="SAM" id="SignalP"/>
    </source>
</evidence>
<dbReference type="SMART" id="SM00355">
    <property type="entry name" value="ZnF_C2H2"/>
    <property type="match status" value="3"/>
</dbReference>
<evidence type="ECO:0000256" key="7">
    <source>
        <dbReference type="SAM" id="MobiDB-lite"/>
    </source>
</evidence>
<dbReference type="FunFam" id="3.30.160.60:FF:000446">
    <property type="entry name" value="Zinc finger protein"/>
    <property type="match status" value="1"/>
</dbReference>
<dbReference type="GO" id="GO:0005667">
    <property type="term" value="C:transcription regulator complex"/>
    <property type="evidence" value="ECO:0007669"/>
    <property type="project" value="TreeGrafter"/>
</dbReference>
<feature type="chain" id="PRO_5025403264" description="C2H2 type master regulator of conidiophore development brlA" evidence="8">
    <location>
        <begin position="21"/>
        <end position="265"/>
    </location>
</feature>
<accession>A0A6A5KA78</accession>
<evidence type="ECO:0000256" key="6">
    <source>
        <dbReference type="PROSITE-ProRule" id="PRU00042"/>
    </source>
</evidence>
<dbReference type="AlphaFoldDB" id="A0A6A5KA78"/>
<dbReference type="PANTHER" id="PTHR14003">
    <property type="entry name" value="TRANSCRIPTIONAL REPRESSOR PROTEIN YY"/>
    <property type="match status" value="1"/>
</dbReference>
<name>A0A6A5KA78_9PLEO</name>
<feature type="region of interest" description="Disordered" evidence="7">
    <location>
        <begin position="145"/>
        <end position="166"/>
    </location>
</feature>